<feature type="transmembrane region" description="Helical" evidence="7">
    <location>
        <begin position="873"/>
        <end position="891"/>
    </location>
</feature>
<dbReference type="OrthoDB" id="6339427at2759"/>
<dbReference type="InterPro" id="IPR036259">
    <property type="entry name" value="MFS_trans_sf"/>
</dbReference>
<dbReference type="EMBL" id="CAJNJA010050464">
    <property type="protein sequence ID" value="CAE7841356.1"/>
    <property type="molecule type" value="Genomic_DNA"/>
</dbReference>
<feature type="transmembrane region" description="Helical" evidence="7">
    <location>
        <begin position="725"/>
        <end position="747"/>
    </location>
</feature>
<feature type="transmembrane region" description="Helical" evidence="7">
    <location>
        <begin position="566"/>
        <end position="586"/>
    </location>
</feature>
<feature type="signal peptide" evidence="8">
    <location>
        <begin position="1"/>
        <end position="20"/>
    </location>
</feature>
<evidence type="ECO:0000256" key="7">
    <source>
        <dbReference type="SAM" id="Phobius"/>
    </source>
</evidence>
<dbReference type="InterPro" id="IPR005828">
    <property type="entry name" value="MFS_sugar_transport-like"/>
</dbReference>
<evidence type="ECO:0000256" key="4">
    <source>
        <dbReference type="ARBA" id="ARBA00022989"/>
    </source>
</evidence>
<evidence type="ECO:0000313" key="11">
    <source>
        <dbReference type="Proteomes" id="UP000601435"/>
    </source>
</evidence>
<dbReference type="Gene3D" id="1.20.1250.20">
    <property type="entry name" value="MFS general substrate transporter like domains"/>
    <property type="match status" value="1"/>
</dbReference>
<feature type="transmembrane region" description="Helical" evidence="7">
    <location>
        <begin position="328"/>
        <end position="347"/>
    </location>
</feature>
<feature type="transmembrane region" description="Helical" evidence="7">
    <location>
        <begin position="44"/>
        <end position="66"/>
    </location>
</feature>
<feature type="transmembrane region" description="Helical" evidence="7">
    <location>
        <begin position="353"/>
        <end position="378"/>
    </location>
</feature>
<keyword evidence="3 7" id="KW-0812">Transmembrane</keyword>
<gene>
    <name evidence="10" type="primary">PLT1</name>
    <name evidence="10" type="ORF">SNEC2469_LOCUS25525</name>
</gene>
<evidence type="ECO:0000256" key="5">
    <source>
        <dbReference type="ARBA" id="ARBA00023136"/>
    </source>
</evidence>
<name>A0A812ZV58_9DINO</name>
<keyword evidence="11" id="KW-1185">Reference proteome</keyword>
<comment type="caution">
    <text evidence="10">The sequence shown here is derived from an EMBL/GenBank/DDBJ whole genome shotgun (WGS) entry which is preliminary data.</text>
</comment>
<accession>A0A812ZV58</accession>
<dbReference type="GO" id="GO:0016020">
    <property type="term" value="C:membrane"/>
    <property type="evidence" value="ECO:0007669"/>
    <property type="project" value="UniProtKB-SubCell"/>
</dbReference>
<proteinExistence type="predicted"/>
<dbReference type="SUPFAM" id="SSF103473">
    <property type="entry name" value="MFS general substrate transporter"/>
    <property type="match status" value="1"/>
</dbReference>
<keyword evidence="5 7" id="KW-0472">Membrane</keyword>
<feature type="transmembrane region" description="Helical" evidence="7">
    <location>
        <begin position="842"/>
        <end position="861"/>
    </location>
</feature>
<feature type="transmembrane region" description="Helical" evidence="7">
    <location>
        <begin position="73"/>
        <end position="93"/>
    </location>
</feature>
<feature type="transmembrane region" description="Helical" evidence="7">
    <location>
        <begin position="540"/>
        <end position="559"/>
    </location>
</feature>
<feature type="transmembrane region" description="Helical" evidence="7">
    <location>
        <begin position="753"/>
        <end position="776"/>
    </location>
</feature>
<feature type="transmembrane region" description="Helical" evidence="7">
    <location>
        <begin position="417"/>
        <end position="435"/>
    </location>
</feature>
<dbReference type="AlphaFoldDB" id="A0A812ZV58"/>
<feature type="compositionally biased region" description="Acidic residues" evidence="6">
    <location>
        <begin position="452"/>
        <end position="476"/>
    </location>
</feature>
<feature type="transmembrane region" description="Helical" evidence="7">
    <location>
        <begin position="390"/>
        <end position="411"/>
    </location>
</feature>
<feature type="transmembrane region" description="Helical" evidence="7">
    <location>
        <begin position="301"/>
        <end position="321"/>
    </location>
</feature>
<keyword evidence="4 7" id="KW-1133">Transmembrane helix</keyword>
<evidence type="ECO:0000256" key="2">
    <source>
        <dbReference type="ARBA" id="ARBA00022448"/>
    </source>
</evidence>
<sequence>MGMFQIIQFLPVLFVPLCEGANILVMTNVTHALKQNFQLSSWQAGSLDAFSFLGLALGHYVAGFLADLRGRRLPMVLSFLGMTLGSVLMTLATGYEAMVMLRLLHGLCCGLGVPPAASMIAETVPSAWRRFVFVLFWSSTALGETYACCRSLDFFAGILDVAAQPQLMQILSVATLQDSPHWLAVHGRLIEARIVLDRMAKMNKKEEVLKKLGPAPVHDFSNLYGVITARAGHGPSPQALYQRLVQPETLKLVCLFSVLASVGNIETFGMSNVWPEMLREEAADEHLHGHVSKVTPPAQKLALIVSIGIPVGMASALLSFSETASHRVYIVLAGLMGCAGILCASFLQHLQRAAFLMAAILVTHMSGTLQYAVAMIFCEESFPTDIRASATGIVIFWGTLWSVFSPLLLTAVGEPGFLALAAAAFLVSAVCVLPLQETHRAELKDFVEEEGENFEEGEAEAAEAAEEESELSEGETDTVGGATTVSSQEPTSVAFADGTLGAALELKLVFFLLGAVPGVSFTAFYSSMGFLIDRCRDRSFFAQEMLVGNGAVVLGLLLWTRLSASIFTRLVLGTFSLFLVDLLMAFPEHENVMLALGFLQGLLNVTVLSTILSLASELCDNCRSWVQLGFATGALLPVLAVPCTGFGPKSPLSVRLTYYLLPALFCLLATMIYGGVYHRKVTEVNRMGRRVKGNLADLVMAYAKTNFPSSAAAPALAFGGLDGMALLLILGYQFAAYFFAGVFPFYGDAAAALMLYLYMIAGDMMGNLAAFAWAAVMDLPSLGRALKERGRGSTGSLASAAAATCYGALLLLLLIAGLTAGLGSWGAAVQAAKDETDTKAPVPTQLCFVTFFFGAFAKGGLDELRLVGGTSNLVRFARLFGSLLGLLAALLCCLSRDFSQEISPKDRDRTEAQSFLDLDVLSLSQSRSFRFLMPLQVQVTHAGSFGLQREF</sequence>
<dbReference type="InterPro" id="IPR020846">
    <property type="entry name" value="MFS_dom"/>
</dbReference>
<feature type="chain" id="PRO_5032342532" evidence="8">
    <location>
        <begin position="21"/>
        <end position="951"/>
    </location>
</feature>
<evidence type="ECO:0000256" key="3">
    <source>
        <dbReference type="ARBA" id="ARBA00022692"/>
    </source>
</evidence>
<evidence type="ECO:0000313" key="10">
    <source>
        <dbReference type="EMBL" id="CAE7841356.1"/>
    </source>
</evidence>
<dbReference type="PROSITE" id="PS50850">
    <property type="entry name" value="MFS"/>
    <property type="match status" value="1"/>
</dbReference>
<feature type="transmembrane region" description="Helical" evidence="7">
    <location>
        <begin position="659"/>
        <end position="677"/>
    </location>
</feature>
<keyword evidence="2" id="KW-0813">Transport</keyword>
<dbReference type="Pfam" id="PF00083">
    <property type="entry name" value="Sugar_tr"/>
    <property type="match status" value="1"/>
</dbReference>
<dbReference type="PANTHER" id="PTHR23511:SF5">
    <property type="entry name" value="MAJOR FACILITATOR-TYPE TRANSPORTER HXNZ-RELATED"/>
    <property type="match status" value="1"/>
</dbReference>
<feature type="transmembrane region" description="Helical" evidence="7">
    <location>
        <begin position="592"/>
        <end position="614"/>
    </location>
</feature>
<comment type="subcellular location">
    <subcellularLocation>
        <location evidence="1">Membrane</location>
        <topology evidence="1">Multi-pass membrane protein</topology>
    </subcellularLocation>
</comment>
<evidence type="ECO:0000259" key="9">
    <source>
        <dbReference type="PROSITE" id="PS50850"/>
    </source>
</evidence>
<keyword evidence="8" id="KW-0732">Signal</keyword>
<dbReference type="PANTHER" id="PTHR23511">
    <property type="entry name" value="SYNAPTIC VESICLE GLYCOPROTEIN 2"/>
    <property type="match status" value="1"/>
</dbReference>
<dbReference type="Proteomes" id="UP000601435">
    <property type="component" value="Unassembled WGS sequence"/>
</dbReference>
<organism evidence="10 11">
    <name type="scientific">Symbiodinium necroappetens</name>
    <dbReference type="NCBI Taxonomy" id="1628268"/>
    <lineage>
        <taxon>Eukaryota</taxon>
        <taxon>Sar</taxon>
        <taxon>Alveolata</taxon>
        <taxon>Dinophyceae</taxon>
        <taxon>Suessiales</taxon>
        <taxon>Symbiodiniaceae</taxon>
        <taxon>Symbiodinium</taxon>
    </lineage>
</organism>
<dbReference type="GO" id="GO:0022857">
    <property type="term" value="F:transmembrane transporter activity"/>
    <property type="evidence" value="ECO:0007669"/>
    <property type="project" value="InterPro"/>
</dbReference>
<evidence type="ECO:0000256" key="8">
    <source>
        <dbReference type="SAM" id="SignalP"/>
    </source>
</evidence>
<reference evidence="10" key="1">
    <citation type="submission" date="2021-02" db="EMBL/GenBank/DDBJ databases">
        <authorList>
            <person name="Dougan E. K."/>
            <person name="Rhodes N."/>
            <person name="Thang M."/>
            <person name="Chan C."/>
        </authorList>
    </citation>
    <scope>NUCLEOTIDE SEQUENCE</scope>
</reference>
<evidence type="ECO:0000256" key="6">
    <source>
        <dbReference type="SAM" id="MobiDB-lite"/>
    </source>
</evidence>
<feature type="transmembrane region" description="Helical" evidence="7">
    <location>
        <begin position="508"/>
        <end position="528"/>
    </location>
</feature>
<feature type="transmembrane region" description="Helical" evidence="7">
    <location>
        <begin position="797"/>
        <end position="822"/>
    </location>
</feature>
<feature type="domain" description="Major facilitator superfamily (MFS) profile" evidence="9">
    <location>
        <begin position="8"/>
        <end position="439"/>
    </location>
</feature>
<protein>
    <submittedName>
        <fullName evidence="10">PLT1 protein</fullName>
    </submittedName>
</protein>
<evidence type="ECO:0000256" key="1">
    <source>
        <dbReference type="ARBA" id="ARBA00004141"/>
    </source>
</evidence>
<feature type="region of interest" description="Disordered" evidence="6">
    <location>
        <begin position="452"/>
        <end position="485"/>
    </location>
</feature>
<feature type="transmembrane region" description="Helical" evidence="7">
    <location>
        <begin position="626"/>
        <end position="647"/>
    </location>
</feature>